<sequence length="663" mass="75672">MSSINIERAVKNIRSTTTVFTPIVEAVVNSIQAIELTNRTDGHIVVSIKRSPQQEIDDESRVVDVAVTDTGVGFTKANRDSFDTLYSDQKLAIGGKGFGRFTWLKYFDSVQVESAYAEEGAYWLRSFSMGKNNDIIVKETVEPSTEERAYAKVLLRGELTGQLPQKLSTIAKGLVEVLLPYFTTEGYVCPEITLTEEDGSSSISLNGYLRSEDPDIVEMPLAQQEFKLEGSLGRESFRVRVFKLYAPRNKISKISLVAHKREVTETSIAVYVPEFADEFAEPPASAGGRGRNFILRAYVFGEYLDRNVLLERGAFEFQKENDVAFGISQVEIEREAAELARAAVADQVTSRQDRKKAALQRYADEKAPWHKTTLKEMDITRLPMNASEEQMESYLHLQKYETEVRVRRDVTQLLASNDLDDVRNKAAQLAERISQSSQSELVHYVALRRYVLELFEKSLQLRGDGKYETEGTVHQVIFPKRTDDQTTRYEAHNLWILDERLTFTTYLSSDLPLTGANDRPDIAAFERPVAFRGDNEPSNPVTIFEFKRPQRDDFTNASSSDDPVQQVIRYVNSIRAGKFRTPEGRNIHVSDTTPFYGYVVCDLSAKVEEWLKTEKNFKRMPDGLGWFNWFDNINLYVEVLSWDKILRDAQMRNRIFFHKLGLT</sequence>
<keyword evidence="1" id="KW-0418">Kinase</keyword>
<dbReference type="SUPFAM" id="SSF55874">
    <property type="entry name" value="ATPase domain of HSP90 chaperone/DNA topoisomerase II/histidine kinase"/>
    <property type="match status" value="1"/>
</dbReference>
<evidence type="ECO:0000313" key="1">
    <source>
        <dbReference type="EMBL" id="MBE7368877.1"/>
    </source>
</evidence>
<dbReference type="Proteomes" id="UP000806285">
    <property type="component" value="Unassembled WGS sequence"/>
</dbReference>
<organism evidence="1 2">
    <name type="scientific">Ramlibacter pallidus</name>
    <dbReference type="NCBI Taxonomy" id="2780087"/>
    <lineage>
        <taxon>Bacteria</taxon>
        <taxon>Pseudomonadati</taxon>
        <taxon>Pseudomonadota</taxon>
        <taxon>Betaproteobacteria</taxon>
        <taxon>Burkholderiales</taxon>
        <taxon>Comamonadaceae</taxon>
        <taxon>Ramlibacter</taxon>
    </lineage>
</organism>
<comment type="caution">
    <text evidence="1">The sequence shown here is derived from an EMBL/GenBank/DDBJ whole genome shotgun (WGS) entry which is preliminary data.</text>
</comment>
<dbReference type="InterPro" id="IPR036890">
    <property type="entry name" value="HATPase_C_sf"/>
</dbReference>
<dbReference type="Gene3D" id="3.30.565.10">
    <property type="entry name" value="Histidine kinase-like ATPase, C-terminal domain"/>
    <property type="match status" value="1"/>
</dbReference>
<reference evidence="1 2" key="1">
    <citation type="submission" date="2020-10" db="EMBL/GenBank/DDBJ databases">
        <title>Ramlibacter sp. HM2 16S ribosomal RNA gene Genome sequencing and assembly.</title>
        <authorList>
            <person name="Kang M."/>
        </authorList>
    </citation>
    <scope>NUCLEOTIDE SEQUENCE [LARGE SCALE GENOMIC DNA]</scope>
    <source>
        <strain evidence="1 2">HM2</strain>
    </source>
</reference>
<gene>
    <name evidence="1" type="ORF">IM787_15045</name>
</gene>
<accession>A0ABR9S5T5</accession>
<dbReference type="GO" id="GO:0016301">
    <property type="term" value="F:kinase activity"/>
    <property type="evidence" value="ECO:0007669"/>
    <property type="project" value="UniProtKB-KW"/>
</dbReference>
<evidence type="ECO:0000313" key="2">
    <source>
        <dbReference type="Proteomes" id="UP000806285"/>
    </source>
</evidence>
<name>A0ABR9S5T5_9BURK</name>
<dbReference type="EMBL" id="JADDIV010000004">
    <property type="protein sequence ID" value="MBE7368877.1"/>
    <property type="molecule type" value="Genomic_DNA"/>
</dbReference>
<protein>
    <submittedName>
        <fullName evidence="1">Sensor histidine kinase</fullName>
    </submittedName>
</protein>
<keyword evidence="2" id="KW-1185">Reference proteome</keyword>
<dbReference type="RefSeq" id="WP_193677493.1">
    <property type="nucleotide sequence ID" value="NZ_JADDIV010000004.1"/>
</dbReference>
<proteinExistence type="predicted"/>
<keyword evidence="1" id="KW-0808">Transferase</keyword>